<dbReference type="PANTHER" id="PTHR43441:SF10">
    <property type="entry name" value="ACETYLTRANSFERASE"/>
    <property type="match status" value="1"/>
</dbReference>
<dbReference type="InterPro" id="IPR016181">
    <property type="entry name" value="Acyl_CoA_acyltransferase"/>
</dbReference>
<feature type="domain" description="N-acetyltransferase" evidence="1">
    <location>
        <begin position="3"/>
        <end position="170"/>
    </location>
</feature>
<protein>
    <submittedName>
        <fullName evidence="2">GNAT family N-acetyltransferase</fullName>
    </submittedName>
</protein>
<evidence type="ECO:0000313" key="2">
    <source>
        <dbReference type="EMBL" id="MEI2681546.1"/>
    </source>
</evidence>
<accession>A0ABU8DE23</accession>
<organism evidence="2 3">
    <name type="scientific">Erwinia aphidicola</name>
    <dbReference type="NCBI Taxonomy" id="68334"/>
    <lineage>
        <taxon>Bacteria</taxon>
        <taxon>Pseudomonadati</taxon>
        <taxon>Pseudomonadota</taxon>
        <taxon>Gammaproteobacteria</taxon>
        <taxon>Enterobacterales</taxon>
        <taxon>Erwiniaceae</taxon>
        <taxon>Erwinia</taxon>
    </lineage>
</organism>
<keyword evidence="3" id="KW-1185">Reference proteome</keyword>
<gene>
    <name evidence="2" type="ORF">V8N49_07680</name>
</gene>
<comment type="caution">
    <text evidence="2">The sequence shown here is derived from an EMBL/GenBank/DDBJ whole genome shotgun (WGS) entry which is preliminary data.</text>
</comment>
<dbReference type="InterPro" id="IPR000182">
    <property type="entry name" value="GNAT_dom"/>
</dbReference>
<dbReference type="EMBL" id="JBANEI010000004">
    <property type="protein sequence ID" value="MEI2681546.1"/>
    <property type="molecule type" value="Genomic_DNA"/>
</dbReference>
<name>A0ABU8DE23_ERWAP</name>
<proteinExistence type="predicted"/>
<dbReference type="Proteomes" id="UP001306592">
    <property type="component" value="Unassembled WGS sequence"/>
</dbReference>
<dbReference type="InterPro" id="IPR051908">
    <property type="entry name" value="Ribosomal_N-acetyltransferase"/>
</dbReference>
<reference evidence="2 3" key="1">
    <citation type="submission" date="2024-02" db="EMBL/GenBank/DDBJ databases">
        <title>First report Erwinia aphidicola in onion in Chile.</title>
        <authorList>
            <person name="Valenzuela M."/>
            <person name="Pena M."/>
            <person name="Dutta B."/>
        </authorList>
    </citation>
    <scope>NUCLEOTIDE SEQUENCE [LARGE SCALE GENOMIC DNA]</scope>
    <source>
        <strain evidence="2 3">QCJ3A</strain>
    </source>
</reference>
<evidence type="ECO:0000313" key="3">
    <source>
        <dbReference type="Proteomes" id="UP001306592"/>
    </source>
</evidence>
<dbReference type="PROSITE" id="PS51186">
    <property type="entry name" value="GNAT"/>
    <property type="match status" value="1"/>
</dbReference>
<dbReference type="RefSeq" id="WP_336202816.1">
    <property type="nucleotide sequence ID" value="NZ_JBANEI010000004.1"/>
</dbReference>
<dbReference type="PANTHER" id="PTHR43441">
    <property type="entry name" value="RIBOSOMAL-PROTEIN-SERINE ACETYLTRANSFERASE"/>
    <property type="match status" value="1"/>
</dbReference>
<dbReference type="Pfam" id="PF13302">
    <property type="entry name" value="Acetyltransf_3"/>
    <property type="match status" value="1"/>
</dbReference>
<dbReference type="Gene3D" id="3.40.630.30">
    <property type="match status" value="1"/>
</dbReference>
<evidence type="ECO:0000259" key="1">
    <source>
        <dbReference type="PROSITE" id="PS51186"/>
    </source>
</evidence>
<dbReference type="SUPFAM" id="SSF55729">
    <property type="entry name" value="Acyl-CoA N-acyltransferases (Nat)"/>
    <property type="match status" value="1"/>
</dbReference>
<sequence>MNLVIRPFAEHDATAFASAVNHSLDTLIPWMAWAHEDYREEEASQWFRYTHLQRQQGTADELGLFAEDGRLLGGAGIRYPAGAESPAALGYWVRSSEQRKGIARSAVKWLVERAFSQPDIDVIEILAAETNLASRAVAVSAGAELVAVRYGLIVLNSGPVNTAIYHLRRPH</sequence>